<dbReference type="EMBL" id="GL732593">
    <property type="protein sequence ID" value="EFX73076.1"/>
    <property type="molecule type" value="Genomic_DNA"/>
</dbReference>
<organism evidence="1 2">
    <name type="scientific">Daphnia pulex</name>
    <name type="common">Water flea</name>
    <dbReference type="NCBI Taxonomy" id="6669"/>
    <lineage>
        <taxon>Eukaryota</taxon>
        <taxon>Metazoa</taxon>
        <taxon>Ecdysozoa</taxon>
        <taxon>Arthropoda</taxon>
        <taxon>Crustacea</taxon>
        <taxon>Branchiopoda</taxon>
        <taxon>Diplostraca</taxon>
        <taxon>Cladocera</taxon>
        <taxon>Anomopoda</taxon>
        <taxon>Daphniidae</taxon>
        <taxon>Daphnia</taxon>
    </lineage>
</organism>
<accession>E9H566</accession>
<gene>
    <name evidence="1" type="ORF">DAPPUDRAFT_325582</name>
</gene>
<keyword evidence="2" id="KW-1185">Reference proteome</keyword>
<protein>
    <submittedName>
        <fullName evidence="1">Uncharacterized protein</fullName>
    </submittedName>
</protein>
<dbReference type="AlphaFoldDB" id="E9H566"/>
<dbReference type="InParanoid" id="E9H566"/>
<evidence type="ECO:0000313" key="1">
    <source>
        <dbReference type="EMBL" id="EFX73076.1"/>
    </source>
</evidence>
<sequence length="93" mass="9810">MTPVETVRGWSVQLVVIGDEIPEKGGGVVVEGAELAVLGVELTEEGGVGVGLEIEEAVKEVVAEENAESNAKEVEKRVAEVISGGKRKKKQKK</sequence>
<dbReference type="HOGENOM" id="CLU_2401891_0_0_1"/>
<reference evidence="1 2" key="1">
    <citation type="journal article" date="2011" name="Science">
        <title>The ecoresponsive genome of Daphnia pulex.</title>
        <authorList>
            <person name="Colbourne J.K."/>
            <person name="Pfrender M.E."/>
            <person name="Gilbert D."/>
            <person name="Thomas W.K."/>
            <person name="Tucker A."/>
            <person name="Oakley T.H."/>
            <person name="Tokishita S."/>
            <person name="Aerts A."/>
            <person name="Arnold G.J."/>
            <person name="Basu M.K."/>
            <person name="Bauer D.J."/>
            <person name="Caceres C.E."/>
            <person name="Carmel L."/>
            <person name="Casola C."/>
            <person name="Choi J.H."/>
            <person name="Detter J.C."/>
            <person name="Dong Q."/>
            <person name="Dusheyko S."/>
            <person name="Eads B.D."/>
            <person name="Frohlich T."/>
            <person name="Geiler-Samerotte K.A."/>
            <person name="Gerlach D."/>
            <person name="Hatcher P."/>
            <person name="Jogdeo S."/>
            <person name="Krijgsveld J."/>
            <person name="Kriventseva E.V."/>
            <person name="Kultz D."/>
            <person name="Laforsch C."/>
            <person name="Lindquist E."/>
            <person name="Lopez J."/>
            <person name="Manak J.R."/>
            <person name="Muller J."/>
            <person name="Pangilinan J."/>
            <person name="Patwardhan R.P."/>
            <person name="Pitluck S."/>
            <person name="Pritham E.J."/>
            <person name="Rechtsteiner A."/>
            <person name="Rho M."/>
            <person name="Rogozin I.B."/>
            <person name="Sakarya O."/>
            <person name="Salamov A."/>
            <person name="Schaack S."/>
            <person name="Shapiro H."/>
            <person name="Shiga Y."/>
            <person name="Skalitzky C."/>
            <person name="Smith Z."/>
            <person name="Souvorov A."/>
            <person name="Sung W."/>
            <person name="Tang Z."/>
            <person name="Tsuchiya D."/>
            <person name="Tu H."/>
            <person name="Vos H."/>
            <person name="Wang M."/>
            <person name="Wolf Y.I."/>
            <person name="Yamagata H."/>
            <person name="Yamada T."/>
            <person name="Ye Y."/>
            <person name="Shaw J.R."/>
            <person name="Andrews J."/>
            <person name="Crease T.J."/>
            <person name="Tang H."/>
            <person name="Lucas S.M."/>
            <person name="Robertson H.M."/>
            <person name="Bork P."/>
            <person name="Koonin E.V."/>
            <person name="Zdobnov E.M."/>
            <person name="Grigoriev I.V."/>
            <person name="Lynch M."/>
            <person name="Boore J.L."/>
        </authorList>
    </citation>
    <scope>NUCLEOTIDE SEQUENCE [LARGE SCALE GENOMIC DNA]</scope>
</reference>
<proteinExistence type="predicted"/>
<dbReference type="Proteomes" id="UP000000305">
    <property type="component" value="Unassembled WGS sequence"/>
</dbReference>
<name>E9H566_DAPPU</name>
<dbReference type="KEGG" id="dpx:DAPPUDRAFT_325582"/>
<evidence type="ECO:0000313" key="2">
    <source>
        <dbReference type="Proteomes" id="UP000000305"/>
    </source>
</evidence>